<reference evidence="1" key="1">
    <citation type="submission" date="2014-11" db="EMBL/GenBank/DDBJ databases">
        <authorList>
            <person name="Amaro Gonzalez C."/>
        </authorList>
    </citation>
    <scope>NUCLEOTIDE SEQUENCE</scope>
</reference>
<sequence length="66" mass="7508">MFRCDSLLLGTEGIRPLVCVVFCVQVFQLMNSVDSNGIIIFSLPGLRLNKYYPLTIMLQLLKPNNF</sequence>
<organism evidence="1">
    <name type="scientific">Anguilla anguilla</name>
    <name type="common">European freshwater eel</name>
    <name type="synonym">Muraena anguilla</name>
    <dbReference type="NCBI Taxonomy" id="7936"/>
    <lineage>
        <taxon>Eukaryota</taxon>
        <taxon>Metazoa</taxon>
        <taxon>Chordata</taxon>
        <taxon>Craniata</taxon>
        <taxon>Vertebrata</taxon>
        <taxon>Euteleostomi</taxon>
        <taxon>Actinopterygii</taxon>
        <taxon>Neopterygii</taxon>
        <taxon>Teleostei</taxon>
        <taxon>Anguilliformes</taxon>
        <taxon>Anguillidae</taxon>
        <taxon>Anguilla</taxon>
    </lineage>
</organism>
<evidence type="ECO:0000313" key="1">
    <source>
        <dbReference type="EMBL" id="JAH21538.1"/>
    </source>
</evidence>
<reference evidence="1" key="2">
    <citation type="journal article" date="2015" name="Fish Shellfish Immunol.">
        <title>Early steps in the European eel (Anguilla anguilla)-Vibrio vulnificus interaction in the gills: Role of the RtxA13 toxin.</title>
        <authorList>
            <person name="Callol A."/>
            <person name="Pajuelo D."/>
            <person name="Ebbesson L."/>
            <person name="Teles M."/>
            <person name="MacKenzie S."/>
            <person name="Amaro C."/>
        </authorList>
    </citation>
    <scope>NUCLEOTIDE SEQUENCE</scope>
</reference>
<dbReference type="AlphaFoldDB" id="A0A0E9QZM5"/>
<accession>A0A0E9QZM5</accession>
<proteinExistence type="predicted"/>
<name>A0A0E9QZM5_ANGAN</name>
<dbReference type="EMBL" id="GBXM01087039">
    <property type="protein sequence ID" value="JAH21538.1"/>
    <property type="molecule type" value="Transcribed_RNA"/>
</dbReference>
<protein>
    <submittedName>
        <fullName evidence="1">Uncharacterized protein</fullName>
    </submittedName>
</protein>